<sequence>MAPRNITPKDTVVTVSSTFDKSSNKKNLLDGNEETCWSSQQGLPQSISLKVSKLTPITHIALTFQGGFSGTTCSVYLASDRPGKASEGVDLGLIFGGKIYPKDSNGLAPSSLPIPEALPDTFHENGIHIDSETNQTTAEKDWIKEVKLEFEKSADPWGRIVVYGVELLSDYTGEF</sequence>
<proteinExistence type="predicted"/>
<dbReference type="EMBL" id="JABELV010000035">
    <property type="protein sequence ID" value="KAG7562266.1"/>
    <property type="molecule type" value="Genomic_DNA"/>
</dbReference>
<dbReference type="AlphaFoldDB" id="A0A8K0JN77"/>
<dbReference type="SUPFAM" id="SSF49785">
    <property type="entry name" value="Galactose-binding domain-like"/>
    <property type="match status" value="1"/>
</dbReference>
<evidence type="ECO:0000313" key="1">
    <source>
        <dbReference type="EMBL" id="KAG7562266.1"/>
    </source>
</evidence>
<evidence type="ECO:0008006" key="3">
    <source>
        <dbReference type="Google" id="ProtNLM"/>
    </source>
</evidence>
<gene>
    <name evidence="1" type="ORF">FFLO_02254</name>
</gene>
<dbReference type="Gene3D" id="2.60.120.260">
    <property type="entry name" value="Galactose-binding domain-like"/>
    <property type="match status" value="1"/>
</dbReference>
<accession>A0A8K0JN77</accession>
<evidence type="ECO:0000313" key="2">
    <source>
        <dbReference type="Proteomes" id="UP000812966"/>
    </source>
</evidence>
<comment type="caution">
    <text evidence="1">The sequence shown here is derived from an EMBL/GenBank/DDBJ whole genome shotgun (WGS) entry which is preliminary data.</text>
</comment>
<organism evidence="1 2">
    <name type="scientific">Filobasidium floriforme</name>
    <dbReference type="NCBI Taxonomy" id="5210"/>
    <lineage>
        <taxon>Eukaryota</taxon>
        <taxon>Fungi</taxon>
        <taxon>Dikarya</taxon>
        <taxon>Basidiomycota</taxon>
        <taxon>Agaricomycotina</taxon>
        <taxon>Tremellomycetes</taxon>
        <taxon>Filobasidiales</taxon>
        <taxon>Filobasidiaceae</taxon>
        <taxon>Filobasidium</taxon>
    </lineage>
</organism>
<protein>
    <recommendedName>
        <fullName evidence="3">Galactose-binding like protein</fullName>
    </recommendedName>
</protein>
<dbReference type="Proteomes" id="UP000812966">
    <property type="component" value="Unassembled WGS sequence"/>
</dbReference>
<reference evidence="1" key="1">
    <citation type="submission" date="2020-04" db="EMBL/GenBank/DDBJ databases">
        <title>Analysis of mating type loci in Filobasidium floriforme.</title>
        <authorList>
            <person name="Nowrousian M."/>
        </authorList>
    </citation>
    <scope>NUCLEOTIDE SEQUENCE</scope>
    <source>
        <strain evidence="1">CBS 6242</strain>
    </source>
</reference>
<dbReference type="InterPro" id="IPR008979">
    <property type="entry name" value="Galactose-bd-like_sf"/>
</dbReference>
<keyword evidence="2" id="KW-1185">Reference proteome</keyword>
<name>A0A8K0JN77_9TREE</name>